<dbReference type="InterPro" id="IPR006636">
    <property type="entry name" value="STI1_HS-bd"/>
</dbReference>
<dbReference type="Pfam" id="PF00240">
    <property type="entry name" value="ubiquitin"/>
    <property type="match status" value="1"/>
</dbReference>
<dbReference type="Pfam" id="PF23195">
    <property type="entry name" value="UBQLN1"/>
    <property type="match status" value="1"/>
</dbReference>
<feature type="compositionally biased region" description="Low complexity" evidence="1">
    <location>
        <begin position="110"/>
        <end position="136"/>
    </location>
</feature>
<dbReference type="PANTHER" id="PTHR10677">
    <property type="entry name" value="UBIQUILIN"/>
    <property type="match status" value="1"/>
</dbReference>
<dbReference type="InterPro" id="IPR019954">
    <property type="entry name" value="Ubiquitin_CS"/>
</dbReference>
<dbReference type="InterPro" id="IPR015940">
    <property type="entry name" value="UBA"/>
</dbReference>
<dbReference type="Pfam" id="PF00627">
    <property type="entry name" value="UBA"/>
    <property type="match status" value="1"/>
</dbReference>
<dbReference type="InterPro" id="IPR000626">
    <property type="entry name" value="Ubiquitin-like_dom"/>
</dbReference>
<feature type="region of interest" description="Disordered" evidence="1">
    <location>
        <begin position="110"/>
        <end position="150"/>
    </location>
</feature>
<dbReference type="SMART" id="SM00213">
    <property type="entry name" value="UBQ"/>
    <property type="match status" value="1"/>
</dbReference>
<accession>A0A0C9M9H9</accession>
<dbReference type="SMART" id="SM00727">
    <property type="entry name" value="STI1"/>
    <property type="match status" value="2"/>
</dbReference>
<dbReference type="Gene3D" id="3.10.20.90">
    <property type="entry name" value="Phosphatidylinositol 3-kinase Catalytic Subunit, Chain A, domain 1"/>
    <property type="match status" value="1"/>
</dbReference>
<dbReference type="InterPro" id="IPR029071">
    <property type="entry name" value="Ubiquitin-like_domsf"/>
</dbReference>
<evidence type="ECO:0000259" key="3">
    <source>
        <dbReference type="PROSITE" id="PS50053"/>
    </source>
</evidence>
<evidence type="ECO:0000313" key="4">
    <source>
        <dbReference type="EMBL" id="GAN03914.1"/>
    </source>
</evidence>
<keyword evidence="5" id="KW-1185">Reference proteome</keyword>
<sequence length="380" mass="39640">MTINVNIKSSSDKKFVIAIDTDKTVLDLKNAIAEQTEVPAERQRLIYSGRVLKDPDTLADCKVADGNTIHMVKGGGPKGKLGYGGVNGKAMCVNKVGYLAAAPAASSNTAASATAPTGTTPTTANSAAPTNNSQTTQAPNANPFGGFAGMPADSQSNPFNMFGSGFGAGAMGNSFGAMDPNMTNQMLQNPMFAQYMSNVLQNPAVLDSIIQTNPQLSGMGPEIRNMMQSPEFRQMLSNPDMIRQMATMASAMQGANGGDAPGFGAGAGAANPFAAMMSPPATGSPTTNDQQSQQQQQNPFAGFGNVPPVDPQLQQRMAALFGNPTTPSPADTRSPEERFQVQLQQLNEMGFWDAAKNIRALTATGGNVNAAIEMLFSGNI</sequence>
<feature type="domain" description="Ubiquitin-like" evidence="3">
    <location>
        <begin position="3"/>
        <end position="72"/>
    </location>
</feature>
<dbReference type="Proteomes" id="UP000053815">
    <property type="component" value="Unassembled WGS sequence"/>
</dbReference>
<dbReference type="EMBL" id="DF836340">
    <property type="protein sequence ID" value="GAN03914.1"/>
    <property type="molecule type" value="Genomic_DNA"/>
</dbReference>
<dbReference type="GO" id="GO:0005829">
    <property type="term" value="C:cytosol"/>
    <property type="evidence" value="ECO:0007669"/>
    <property type="project" value="TreeGrafter"/>
</dbReference>
<proteinExistence type="predicted"/>
<dbReference type="InterPro" id="IPR009060">
    <property type="entry name" value="UBA-like_sf"/>
</dbReference>
<dbReference type="STRING" id="91626.A0A0C9M9H9"/>
<evidence type="ECO:0000256" key="1">
    <source>
        <dbReference type="SAM" id="MobiDB-lite"/>
    </source>
</evidence>
<dbReference type="PROSITE" id="PS50030">
    <property type="entry name" value="UBA"/>
    <property type="match status" value="1"/>
</dbReference>
<dbReference type="PROSITE" id="PS50053">
    <property type="entry name" value="UBIQUITIN_2"/>
    <property type="match status" value="1"/>
</dbReference>
<dbReference type="SMART" id="SM00165">
    <property type="entry name" value="UBA"/>
    <property type="match status" value="1"/>
</dbReference>
<dbReference type="PROSITE" id="PS00299">
    <property type="entry name" value="UBIQUITIN_1"/>
    <property type="match status" value="1"/>
</dbReference>
<dbReference type="Gene3D" id="1.10.8.10">
    <property type="entry name" value="DNA helicase RuvA subunit, C-terminal domain"/>
    <property type="match status" value="1"/>
</dbReference>
<dbReference type="SUPFAM" id="SSF54236">
    <property type="entry name" value="Ubiquitin-like"/>
    <property type="match status" value="1"/>
</dbReference>
<dbReference type="SUPFAM" id="SSF46934">
    <property type="entry name" value="UBA-like"/>
    <property type="match status" value="1"/>
</dbReference>
<feature type="region of interest" description="Disordered" evidence="1">
    <location>
        <begin position="276"/>
        <end position="309"/>
    </location>
</feature>
<evidence type="ECO:0000313" key="5">
    <source>
        <dbReference type="Proteomes" id="UP000053815"/>
    </source>
</evidence>
<evidence type="ECO:0000259" key="2">
    <source>
        <dbReference type="PROSITE" id="PS50030"/>
    </source>
</evidence>
<dbReference type="FunFam" id="3.10.20.90:FF:000205">
    <property type="entry name" value="2'-5'-oligoadenylate synthase-like protein 2"/>
    <property type="match status" value="1"/>
</dbReference>
<protein>
    <submittedName>
        <fullName evidence="4">Uncharacterized protein</fullName>
    </submittedName>
</protein>
<gene>
    <name evidence="4" type="ORF">MAM1_0051c03370</name>
</gene>
<reference evidence="4" key="1">
    <citation type="submission" date="2014-09" db="EMBL/GenBank/DDBJ databases">
        <title>Draft genome sequence of an oleaginous Mucoromycotina fungus Mucor ambiguus NBRC6742.</title>
        <authorList>
            <person name="Takeda I."/>
            <person name="Yamane N."/>
            <person name="Morita T."/>
            <person name="Tamano K."/>
            <person name="Machida M."/>
            <person name="Baker S."/>
            <person name="Koike H."/>
        </authorList>
    </citation>
    <scope>NUCLEOTIDE SEQUENCE</scope>
    <source>
        <strain evidence="4">NBRC 6742</strain>
    </source>
</reference>
<dbReference type="AlphaFoldDB" id="A0A0C9M9H9"/>
<feature type="domain" description="UBA" evidence="2">
    <location>
        <begin position="334"/>
        <end position="378"/>
    </location>
</feature>
<dbReference type="CDD" id="cd14399">
    <property type="entry name" value="UBA_PLICs"/>
    <property type="match status" value="1"/>
</dbReference>
<dbReference type="CDD" id="cd16106">
    <property type="entry name" value="Ubl_Dsk2p_like"/>
    <property type="match status" value="1"/>
</dbReference>
<dbReference type="InterPro" id="IPR015496">
    <property type="entry name" value="Ubiquilin"/>
</dbReference>
<dbReference type="FunFam" id="1.10.8.10:FF:000079">
    <property type="entry name" value="Ubiquitin family protein"/>
    <property type="match status" value="1"/>
</dbReference>
<dbReference type="GO" id="GO:0006511">
    <property type="term" value="P:ubiquitin-dependent protein catabolic process"/>
    <property type="evidence" value="ECO:0007669"/>
    <property type="project" value="TreeGrafter"/>
</dbReference>
<organism evidence="4">
    <name type="scientific">Mucor ambiguus</name>
    <dbReference type="NCBI Taxonomy" id="91626"/>
    <lineage>
        <taxon>Eukaryota</taxon>
        <taxon>Fungi</taxon>
        <taxon>Fungi incertae sedis</taxon>
        <taxon>Mucoromycota</taxon>
        <taxon>Mucoromycotina</taxon>
        <taxon>Mucoromycetes</taxon>
        <taxon>Mucorales</taxon>
        <taxon>Mucorineae</taxon>
        <taxon>Mucoraceae</taxon>
        <taxon>Mucor</taxon>
    </lineage>
</organism>
<dbReference type="PANTHER" id="PTHR10677:SF3">
    <property type="entry name" value="FI07626P-RELATED"/>
    <property type="match status" value="1"/>
</dbReference>
<dbReference type="GO" id="GO:0031593">
    <property type="term" value="F:polyubiquitin modification-dependent protein binding"/>
    <property type="evidence" value="ECO:0007669"/>
    <property type="project" value="TreeGrafter"/>
</dbReference>
<dbReference type="OrthoDB" id="267397at2759"/>
<name>A0A0C9M9H9_9FUNG</name>